<dbReference type="OrthoDB" id="428342at2759"/>
<sequence length="416" mass="45704">MIGSDALSVEHAVKSVTPFLGCPVADYPFSREPMDTSSVPQDDEGLRLLAANGEWTAVLSLADKLEDQVASCNASEVAHLPYVLVRITAYFKLQRIGDAASLVRLLGDVEGGKAYVDAATKENMAPFSLRYIVALMPYYLNESSKAIGNMCALLHKCDTGRTAATTPSQQHVWTSRWRRVLRAMIALYFAEGQLDTCIRLFDRLIHSYDVDVASQEAGAATARVVQVMYLQQYACFCLQCGRAALAKDLFRQLEAQTAPAAGGRPSLLHTAHVEMDRAFVHIFDGEFPAAAALLERQAVYLKEAVRAAPDGDSAEALVLQRLWTQAQMAHLTALPYTAEAGGAHDPLTMMDTIIGTMERYVRENAAALLQLDSFVEEAVRLYTLAGDPEPHMARLANLLEVFRCERSCIPKLEEMV</sequence>
<dbReference type="PANTHER" id="PTHR21581">
    <property type="entry name" value="D-ALANYL-D-ALANINE CARBOXYPEPTIDASE"/>
    <property type="match status" value="1"/>
</dbReference>
<evidence type="ECO:0000313" key="1">
    <source>
        <dbReference type="EMBL" id="EPY35956.1"/>
    </source>
</evidence>
<dbReference type="PANTHER" id="PTHR21581:SF6">
    <property type="entry name" value="TRAFFICKING PROTEIN PARTICLE COMPLEX SUBUNIT 12"/>
    <property type="match status" value="1"/>
</dbReference>
<proteinExistence type="predicted"/>
<gene>
    <name evidence="1" type="ORF">STCU_00827</name>
</gene>
<evidence type="ECO:0000313" key="2">
    <source>
        <dbReference type="Proteomes" id="UP000015354"/>
    </source>
</evidence>
<accession>S9W9J6</accession>
<dbReference type="AlphaFoldDB" id="S9W9J6"/>
<dbReference type="EMBL" id="ATMH01000827">
    <property type="protein sequence ID" value="EPY35956.1"/>
    <property type="molecule type" value="Genomic_DNA"/>
</dbReference>
<dbReference type="Proteomes" id="UP000015354">
    <property type="component" value="Unassembled WGS sequence"/>
</dbReference>
<name>S9W9J6_9TRYP</name>
<protein>
    <submittedName>
        <fullName evidence="1">Uncharacterized protein</fullName>
    </submittedName>
</protein>
<organism evidence="1 2">
    <name type="scientific">Strigomonas culicis</name>
    <dbReference type="NCBI Taxonomy" id="28005"/>
    <lineage>
        <taxon>Eukaryota</taxon>
        <taxon>Discoba</taxon>
        <taxon>Euglenozoa</taxon>
        <taxon>Kinetoplastea</taxon>
        <taxon>Metakinetoplastina</taxon>
        <taxon>Trypanosomatida</taxon>
        <taxon>Trypanosomatidae</taxon>
        <taxon>Strigomonadinae</taxon>
        <taxon>Strigomonas</taxon>
    </lineage>
</organism>
<keyword evidence="2" id="KW-1185">Reference proteome</keyword>
<comment type="caution">
    <text evidence="1">The sequence shown here is derived from an EMBL/GenBank/DDBJ whole genome shotgun (WGS) entry which is preliminary data.</text>
</comment>
<reference evidence="1 2" key="1">
    <citation type="journal article" date="2013" name="PLoS ONE">
        <title>Predicting the Proteins of Angomonas deanei, Strigomonas culicis and Their Respective Endosymbionts Reveals New Aspects of the Trypanosomatidae Family.</title>
        <authorList>
            <person name="Motta M.C."/>
            <person name="Martins A.C."/>
            <person name="de Souza S.S."/>
            <person name="Catta-Preta C.M."/>
            <person name="Silva R."/>
            <person name="Klein C.C."/>
            <person name="de Almeida L.G."/>
            <person name="de Lima Cunha O."/>
            <person name="Ciapina L.P."/>
            <person name="Brocchi M."/>
            <person name="Colabardini A.C."/>
            <person name="de Araujo Lima B."/>
            <person name="Machado C.R."/>
            <person name="de Almeida Soares C.M."/>
            <person name="Probst C.M."/>
            <person name="de Menezes C.B."/>
            <person name="Thompson C.E."/>
            <person name="Bartholomeu D.C."/>
            <person name="Gradia D.F."/>
            <person name="Pavoni D.P."/>
            <person name="Grisard E.C."/>
            <person name="Fantinatti-Garboggini F."/>
            <person name="Marchini F.K."/>
            <person name="Rodrigues-Luiz G.F."/>
            <person name="Wagner G."/>
            <person name="Goldman G.H."/>
            <person name="Fietto J.L."/>
            <person name="Elias M.C."/>
            <person name="Goldman M.H."/>
            <person name="Sagot M.F."/>
            <person name="Pereira M."/>
            <person name="Stoco P.H."/>
            <person name="de Mendonca-Neto R.P."/>
            <person name="Teixeira S.M."/>
            <person name="Maciel T.E."/>
            <person name="de Oliveira Mendes T.A."/>
            <person name="Urmenyi T.P."/>
            <person name="de Souza W."/>
            <person name="Schenkman S."/>
            <person name="de Vasconcelos A.T."/>
        </authorList>
    </citation>
    <scope>NUCLEOTIDE SEQUENCE [LARGE SCALE GENOMIC DNA]</scope>
</reference>